<dbReference type="Proteomes" id="UP000054935">
    <property type="component" value="Unassembled WGS sequence"/>
</dbReference>
<organism evidence="1 2">
    <name type="scientific">Tropicibacter naphthalenivorans</name>
    <dbReference type="NCBI Taxonomy" id="441103"/>
    <lineage>
        <taxon>Bacteria</taxon>
        <taxon>Pseudomonadati</taxon>
        <taxon>Pseudomonadota</taxon>
        <taxon>Alphaproteobacteria</taxon>
        <taxon>Rhodobacterales</taxon>
        <taxon>Roseobacteraceae</taxon>
        <taxon>Tropicibacter</taxon>
    </lineage>
</organism>
<proteinExistence type="predicted"/>
<name>A0A0P1GBC8_9RHOB</name>
<evidence type="ECO:0000313" key="1">
    <source>
        <dbReference type="EMBL" id="CUH78574.1"/>
    </source>
</evidence>
<dbReference type="STRING" id="441103.TRN7648_02045"/>
<evidence type="ECO:0000313" key="2">
    <source>
        <dbReference type="Proteomes" id="UP000054935"/>
    </source>
</evidence>
<accession>A0A0P1GBC8</accession>
<protein>
    <recommendedName>
        <fullName evidence="3">von Willebrand factor type A domain protein</fullName>
    </recommendedName>
</protein>
<dbReference type="RefSeq" id="WP_306345504.1">
    <property type="nucleotide sequence ID" value="NZ_CYSE01000003.1"/>
</dbReference>
<dbReference type="InterPro" id="IPR010607">
    <property type="entry name" value="DUF1194"/>
</dbReference>
<dbReference type="InterPro" id="IPR036465">
    <property type="entry name" value="vWFA_dom_sf"/>
</dbReference>
<sequence length="242" mass="25392">MRRGGVKIFENFCKTFGKVLALGLAVGGTFGGGAQATCRQALALGLDVSGSVDAREYRLQLDGVAGALDDPEVRAALFQMPGAPVALAIYEWSGPAAQRVLVDWTVISDPAGLAQVIARLRSARRVEGPPSTALGSAKAFGAMMLAQQSGCWRRVLDISGDGESNTGPRPLDVRPPGIDINGLVIGSAGEAGDLGALSAYYRAYVIQGPDAFVETAHGFEAYEAAMVRKLKRELQVLTLSSR</sequence>
<reference evidence="1 2" key="1">
    <citation type="submission" date="2015-09" db="EMBL/GenBank/DDBJ databases">
        <authorList>
            <consortium name="Swine Surveillance"/>
        </authorList>
    </citation>
    <scope>NUCLEOTIDE SEQUENCE [LARGE SCALE GENOMIC DNA]</scope>
    <source>
        <strain evidence="1 2">CECT 7648</strain>
    </source>
</reference>
<dbReference type="SUPFAM" id="SSF53300">
    <property type="entry name" value="vWA-like"/>
    <property type="match status" value="1"/>
</dbReference>
<dbReference type="Gene3D" id="3.40.50.410">
    <property type="entry name" value="von Willebrand factor, type A domain"/>
    <property type="match status" value="1"/>
</dbReference>
<gene>
    <name evidence="1" type="ORF">TRN7648_02045</name>
</gene>
<keyword evidence="2" id="KW-1185">Reference proteome</keyword>
<dbReference type="Pfam" id="PF06707">
    <property type="entry name" value="DUF1194"/>
    <property type="match status" value="1"/>
</dbReference>
<dbReference type="EMBL" id="CYSE01000003">
    <property type="protein sequence ID" value="CUH78574.1"/>
    <property type="molecule type" value="Genomic_DNA"/>
</dbReference>
<evidence type="ECO:0008006" key="3">
    <source>
        <dbReference type="Google" id="ProtNLM"/>
    </source>
</evidence>
<dbReference type="AlphaFoldDB" id="A0A0P1GBC8"/>